<accession>A0A9D1K7E4</accession>
<organism evidence="3 4">
    <name type="scientific">Candidatus Alectryocaccomicrobium excrementavium</name>
    <dbReference type="NCBI Taxonomy" id="2840668"/>
    <lineage>
        <taxon>Bacteria</taxon>
        <taxon>Bacillati</taxon>
        <taxon>Bacillota</taxon>
        <taxon>Clostridia</taxon>
        <taxon>Candidatus Alectryocaccomicrobium</taxon>
    </lineage>
</organism>
<reference evidence="3" key="1">
    <citation type="submission" date="2020-10" db="EMBL/GenBank/DDBJ databases">
        <authorList>
            <person name="Gilroy R."/>
        </authorList>
    </citation>
    <scope>NUCLEOTIDE SEQUENCE</scope>
    <source>
        <strain evidence="3">13766</strain>
    </source>
</reference>
<dbReference type="InterPro" id="IPR036812">
    <property type="entry name" value="NAD(P)_OxRdtase_dom_sf"/>
</dbReference>
<dbReference type="GO" id="GO:0016491">
    <property type="term" value="F:oxidoreductase activity"/>
    <property type="evidence" value="ECO:0007669"/>
    <property type="project" value="UniProtKB-KW"/>
</dbReference>
<comment type="caution">
    <text evidence="3">The sequence shown here is derived from an EMBL/GenBank/DDBJ whole genome shotgun (WGS) entry which is preliminary data.</text>
</comment>
<reference evidence="3" key="2">
    <citation type="journal article" date="2021" name="PeerJ">
        <title>Extensive microbial diversity within the chicken gut microbiome revealed by metagenomics and culture.</title>
        <authorList>
            <person name="Gilroy R."/>
            <person name="Ravi A."/>
            <person name="Getino M."/>
            <person name="Pursley I."/>
            <person name="Horton D.L."/>
            <person name="Alikhan N.F."/>
            <person name="Baker D."/>
            <person name="Gharbi K."/>
            <person name="Hall N."/>
            <person name="Watson M."/>
            <person name="Adriaenssens E.M."/>
            <person name="Foster-Nyarko E."/>
            <person name="Jarju S."/>
            <person name="Secka A."/>
            <person name="Antonio M."/>
            <person name="Oren A."/>
            <person name="Chaudhuri R.R."/>
            <person name="La Ragione R."/>
            <person name="Hildebrand F."/>
            <person name="Pallen M.J."/>
        </authorList>
    </citation>
    <scope>NUCLEOTIDE SEQUENCE</scope>
    <source>
        <strain evidence="3">13766</strain>
    </source>
</reference>
<evidence type="ECO:0000259" key="2">
    <source>
        <dbReference type="Pfam" id="PF00248"/>
    </source>
</evidence>
<sequence length="313" mass="34102">MQYRAIPGLGIKASAIILGSGGFGTGELLERTFAMLDAYTAIGGNWIDAARVYGNPIGDVERAIGEWLRARKCRDSIIVATKGAHPPLSDMHAGRLDRQSITSDLEESLEALDVKTVDVYYLHRDDESRPVGEILETLNGFVEAGQVRLLGASNWKTARLREANAYAAAHGLKGFAANQPKWSLARCLVESDDTLVQMDAEMYRWHRETGVICTPYTSQAKGYFMKLQDGTLSEKARERYDAPENRAISEKLLALSQQTGHSTGALQLAYLTSQPFLTLPIAGASSIEQIRALKEAGGVALTQAQADALRTMA</sequence>
<feature type="domain" description="NADP-dependent oxidoreductase" evidence="2">
    <location>
        <begin position="16"/>
        <end position="310"/>
    </location>
</feature>
<dbReference type="PANTHER" id="PTHR43364">
    <property type="entry name" value="NADH-SPECIFIC METHYLGLYOXAL REDUCTASE-RELATED"/>
    <property type="match status" value="1"/>
</dbReference>
<dbReference type="Gene3D" id="3.20.20.100">
    <property type="entry name" value="NADP-dependent oxidoreductase domain"/>
    <property type="match status" value="1"/>
</dbReference>
<evidence type="ECO:0000313" key="4">
    <source>
        <dbReference type="Proteomes" id="UP000824140"/>
    </source>
</evidence>
<name>A0A9D1K7E4_9FIRM</name>
<keyword evidence="1" id="KW-0560">Oxidoreductase</keyword>
<dbReference type="SUPFAM" id="SSF51430">
    <property type="entry name" value="NAD(P)-linked oxidoreductase"/>
    <property type="match status" value="1"/>
</dbReference>
<evidence type="ECO:0000256" key="1">
    <source>
        <dbReference type="ARBA" id="ARBA00023002"/>
    </source>
</evidence>
<dbReference type="InterPro" id="IPR023210">
    <property type="entry name" value="NADP_OxRdtase_dom"/>
</dbReference>
<gene>
    <name evidence="3" type="ORF">IAA84_13620</name>
</gene>
<dbReference type="EMBL" id="DVJN01000264">
    <property type="protein sequence ID" value="HIS94045.1"/>
    <property type="molecule type" value="Genomic_DNA"/>
</dbReference>
<protein>
    <submittedName>
        <fullName evidence="3">Aldo/keto reductase</fullName>
    </submittedName>
</protein>
<dbReference type="CDD" id="cd19082">
    <property type="entry name" value="AKR_AKR10A1_2"/>
    <property type="match status" value="1"/>
</dbReference>
<dbReference type="PANTHER" id="PTHR43364:SF4">
    <property type="entry name" value="NAD(P)-LINKED OXIDOREDUCTASE SUPERFAMILY PROTEIN"/>
    <property type="match status" value="1"/>
</dbReference>
<proteinExistence type="predicted"/>
<evidence type="ECO:0000313" key="3">
    <source>
        <dbReference type="EMBL" id="HIS94045.1"/>
    </source>
</evidence>
<dbReference type="Proteomes" id="UP000824140">
    <property type="component" value="Unassembled WGS sequence"/>
</dbReference>
<dbReference type="InterPro" id="IPR050523">
    <property type="entry name" value="AKR_Detox_Biosynth"/>
</dbReference>
<dbReference type="Pfam" id="PF00248">
    <property type="entry name" value="Aldo_ket_red"/>
    <property type="match status" value="1"/>
</dbReference>
<dbReference type="AlphaFoldDB" id="A0A9D1K7E4"/>
<dbReference type="GO" id="GO:0005829">
    <property type="term" value="C:cytosol"/>
    <property type="evidence" value="ECO:0007669"/>
    <property type="project" value="TreeGrafter"/>
</dbReference>